<dbReference type="OrthoDB" id="10050372at2759"/>
<organism evidence="7">
    <name type="scientific">Blastocystis hominis</name>
    <dbReference type="NCBI Taxonomy" id="12968"/>
    <lineage>
        <taxon>Eukaryota</taxon>
        <taxon>Sar</taxon>
        <taxon>Stramenopiles</taxon>
        <taxon>Bigyra</taxon>
        <taxon>Opalozoa</taxon>
        <taxon>Opalinata</taxon>
        <taxon>Blastocystidae</taxon>
        <taxon>Blastocystis</taxon>
    </lineage>
</organism>
<dbReference type="RefSeq" id="XP_012899062.1">
    <property type="nucleotide sequence ID" value="XM_013043608.1"/>
</dbReference>
<name>D8MAC5_BLAHO</name>
<dbReference type="Pfam" id="PF09496">
    <property type="entry name" value="CENP-O"/>
    <property type="match status" value="1"/>
</dbReference>
<evidence type="ECO:0000313" key="8">
    <source>
        <dbReference type="Proteomes" id="UP000008312"/>
    </source>
</evidence>
<gene>
    <name evidence="7" type="ORF">GSBLH_T00004661001</name>
</gene>
<evidence type="ECO:0000256" key="3">
    <source>
        <dbReference type="ARBA" id="ARBA00007321"/>
    </source>
</evidence>
<evidence type="ECO:0000256" key="5">
    <source>
        <dbReference type="ARBA" id="ARBA00023242"/>
    </source>
</evidence>
<dbReference type="Proteomes" id="UP000008312">
    <property type="component" value="Unassembled WGS sequence"/>
</dbReference>
<protein>
    <submittedName>
        <fullName evidence="7">Uncharacterized protein</fullName>
    </submittedName>
</protein>
<dbReference type="GO" id="GO:0005634">
    <property type="term" value="C:nucleus"/>
    <property type="evidence" value="ECO:0007669"/>
    <property type="project" value="UniProtKB-SubCell"/>
</dbReference>
<proteinExistence type="inferred from homology"/>
<reference evidence="7" key="1">
    <citation type="submission" date="2010-02" db="EMBL/GenBank/DDBJ databases">
        <title>Sequencing and annotation of the Blastocystis hominis genome.</title>
        <authorList>
            <person name="Wincker P."/>
        </authorList>
    </citation>
    <scope>NUCLEOTIDE SEQUENCE</scope>
    <source>
        <strain evidence="7">Singapore isolate B</strain>
    </source>
</reference>
<dbReference type="GO" id="GO:0031511">
    <property type="term" value="C:Mis6-Sim4 complex"/>
    <property type="evidence" value="ECO:0007669"/>
    <property type="project" value="TreeGrafter"/>
</dbReference>
<dbReference type="AlphaFoldDB" id="D8MAC5"/>
<keyword evidence="5" id="KW-0539">Nucleus</keyword>
<keyword evidence="6" id="KW-0137">Centromere</keyword>
<evidence type="ECO:0000256" key="1">
    <source>
        <dbReference type="ARBA" id="ARBA00004123"/>
    </source>
</evidence>
<dbReference type="InParanoid" id="D8MAC5"/>
<comment type="similarity">
    <text evidence="3">Belongs to the CENP-O/MCM21 family.</text>
</comment>
<evidence type="ECO:0000256" key="2">
    <source>
        <dbReference type="ARBA" id="ARBA00004584"/>
    </source>
</evidence>
<dbReference type="PANTHER" id="PTHR14582:SF1">
    <property type="entry name" value="CENTROMERE PROTEIN O"/>
    <property type="match status" value="1"/>
</dbReference>
<accession>D8MAC5</accession>
<dbReference type="InterPro" id="IPR018464">
    <property type="entry name" value="CENP-O"/>
</dbReference>
<dbReference type="CDD" id="cd23835">
    <property type="entry name" value="DRWD-N_CENP-O"/>
    <property type="match status" value="1"/>
</dbReference>
<evidence type="ECO:0000256" key="6">
    <source>
        <dbReference type="ARBA" id="ARBA00023328"/>
    </source>
</evidence>
<keyword evidence="4" id="KW-0158">Chromosome</keyword>
<comment type="subcellular location">
    <subcellularLocation>
        <location evidence="2">Chromosome</location>
        <location evidence="2">Centromere</location>
    </subcellularLocation>
    <subcellularLocation>
        <location evidence="1">Nucleus</location>
    </subcellularLocation>
</comment>
<evidence type="ECO:0000313" key="7">
    <source>
        <dbReference type="EMBL" id="CBK25014.2"/>
    </source>
</evidence>
<dbReference type="EMBL" id="FN668689">
    <property type="protein sequence ID" value="CBK25014.2"/>
    <property type="molecule type" value="Genomic_DNA"/>
</dbReference>
<sequence length="237" mass="27541">METNEPKEKRLKLSTLESKYGTQKLTVIDDSIRKQVLEEMEAIELESSKDPFLTNETYRLFGVSSFSTKHKNLLCLRFDTCFHGHYFEIYYIFVKLLKRDKVVPKIVAHTLPSFLPLEEWERECLSSDLQTFTQCVSLHLNSFIARREQCKAVQAAYPSLELTASMGYTHVSIAFEHFRLQLAYSADSRRPHSVEQTVSEAAESFPRAAREQISLLSQHKSDFEHRDLLEVLSDWIL</sequence>
<dbReference type="PANTHER" id="PTHR14582">
    <property type="entry name" value="INNER KINETOCHORE SUBUNIT MAL2"/>
    <property type="match status" value="1"/>
</dbReference>
<keyword evidence="8" id="KW-1185">Reference proteome</keyword>
<dbReference type="GeneID" id="24921673"/>
<evidence type="ECO:0000256" key="4">
    <source>
        <dbReference type="ARBA" id="ARBA00022454"/>
    </source>
</evidence>